<protein>
    <submittedName>
        <fullName evidence="4">E3 ubiquitin- ligase MYLIP</fullName>
    </submittedName>
</protein>
<accession>A0A7D9EW03</accession>
<dbReference type="AlphaFoldDB" id="A0A7D9EW03"/>
<dbReference type="SUPFAM" id="SSF57850">
    <property type="entry name" value="RING/U-box"/>
    <property type="match status" value="1"/>
</dbReference>
<evidence type="ECO:0000313" key="5">
    <source>
        <dbReference type="Proteomes" id="UP001152795"/>
    </source>
</evidence>
<dbReference type="PROSITE" id="PS50089">
    <property type="entry name" value="ZF_RING_2"/>
    <property type="match status" value="1"/>
</dbReference>
<dbReference type="Proteomes" id="UP001152795">
    <property type="component" value="Unassembled WGS sequence"/>
</dbReference>
<keyword evidence="1" id="KW-0479">Metal-binding</keyword>
<evidence type="ECO:0000256" key="3">
    <source>
        <dbReference type="SAM" id="MobiDB-lite"/>
    </source>
</evidence>
<evidence type="ECO:0000256" key="2">
    <source>
        <dbReference type="ARBA" id="ARBA00022833"/>
    </source>
</evidence>
<gene>
    <name evidence="4" type="ORF">PACLA_8A001078</name>
</gene>
<dbReference type="OrthoDB" id="10037309at2759"/>
<keyword evidence="5" id="KW-1185">Reference proteome</keyword>
<keyword evidence="4" id="KW-0436">Ligase</keyword>
<feature type="region of interest" description="Disordered" evidence="3">
    <location>
        <begin position="142"/>
        <end position="168"/>
    </location>
</feature>
<dbReference type="EMBL" id="CACRXK020009918">
    <property type="protein sequence ID" value="CAB4018242.1"/>
    <property type="molecule type" value="Genomic_DNA"/>
</dbReference>
<proteinExistence type="predicted"/>
<dbReference type="GO" id="GO:0016874">
    <property type="term" value="F:ligase activity"/>
    <property type="evidence" value="ECO:0007669"/>
    <property type="project" value="UniProtKB-KW"/>
</dbReference>
<evidence type="ECO:0000256" key="1">
    <source>
        <dbReference type="ARBA" id="ARBA00022771"/>
    </source>
</evidence>
<reference evidence="4" key="1">
    <citation type="submission" date="2020-04" db="EMBL/GenBank/DDBJ databases">
        <authorList>
            <person name="Alioto T."/>
            <person name="Alioto T."/>
            <person name="Gomez Garrido J."/>
        </authorList>
    </citation>
    <scope>NUCLEOTIDE SEQUENCE</scope>
    <source>
        <strain evidence="4">A484AB</strain>
    </source>
</reference>
<organism evidence="4 5">
    <name type="scientific">Paramuricea clavata</name>
    <name type="common">Red gorgonian</name>
    <name type="synonym">Violescent sea-whip</name>
    <dbReference type="NCBI Taxonomy" id="317549"/>
    <lineage>
        <taxon>Eukaryota</taxon>
        <taxon>Metazoa</taxon>
        <taxon>Cnidaria</taxon>
        <taxon>Anthozoa</taxon>
        <taxon>Octocorallia</taxon>
        <taxon>Malacalcyonacea</taxon>
        <taxon>Plexauridae</taxon>
        <taxon>Paramuricea</taxon>
    </lineage>
</organism>
<name>A0A7D9EW03_PARCT</name>
<dbReference type="InterPro" id="IPR013083">
    <property type="entry name" value="Znf_RING/FYVE/PHD"/>
</dbReference>
<dbReference type="InterPro" id="IPR001841">
    <property type="entry name" value="Znf_RING"/>
</dbReference>
<dbReference type="PANTHER" id="PTHR10044">
    <property type="entry name" value="INHIBITOR OF APOPTOSIS"/>
    <property type="match status" value="1"/>
</dbReference>
<keyword evidence="1" id="KW-0863">Zinc-finger</keyword>
<dbReference type="Gene3D" id="3.30.40.10">
    <property type="entry name" value="Zinc/RING finger domain, C3HC4 (zinc finger)"/>
    <property type="match status" value="1"/>
</dbReference>
<dbReference type="GO" id="GO:0008270">
    <property type="term" value="F:zinc ion binding"/>
    <property type="evidence" value="ECO:0007669"/>
    <property type="project" value="UniProtKB-KW"/>
</dbReference>
<keyword evidence="2" id="KW-0862">Zinc</keyword>
<dbReference type="Pfam" id="PF13920">
    <property type="entry name" value="zf-C3HC4_3"/>
    <property type="match status" value="1"/>
</dbReference>
<evidence type="ECO:0000313" key="4">
    <source>
        <dbReference type="EMBL" id="CAB4018242.1"/>
    </source>
</evidence>
<dbReference type="InterPro" id="IPR050784">
    <property type="entry name" value="IAP"/>
</dbReference>
<comment type="caution">
    <text evidence="4">The sequence shown here is derived from an EMBL/GenBank/DDBJ whole genome shotgun (WGS) entry which is preliminary data.</text>
</comment>
<sequence length="261" mass="30184">MTFQDPYEPCVLDAQINQISIHFRILYEDVSTVSYSAHNFTVVYGSGVNATTRVIFKLKSELMAVSLFRSFTEFHTFFNCNTVKKSVIDQTTRTTFGKFVTIFQPHSTIGEMYLFDILRTRRQAYTRAWSILNEQLNINKRRHQPQQDGSENTDFRPVQSPLANRRSGTNDDIVIDITKTPRGKFKTHENLNELSNEEMKRIVRDLEDSRICQVCMDEEVATAFCPCGHVVCCTECSIMCRECPICRSQITYAQRVFFSCD</sequence>